<dbReference type="InterPro" id="IPR021514">
    <property type="entry name" value="DUF3176"/>
</dbReference>
<proteinExistence type="predicted"/>
<name>A0A2V1D300_9PLEO</name>
<evidence type="ECO:0000256" key="1">
    <source>
        <dbReference type="SAM" id="MobiDB-lite"/>
    </source>
</evidence>
<keyword evidence="2" id="KW-0812">Transmembrane</keyword>
<dbReference type="EMBL" id="KZ805688">
    <property type="protein sequence ID" value="PVH92375.1"/>
    <property type="molecule type" value="Genomic_DNA"/>
</dbReference>
<dbReference type="AlphaFoldDB" id="A0A2V1D300"/>
<feature type="transmembrane region" description="Helical" evidence="2">
    <location>
        <begin position="157"/>
        <end position="180"/>
    </location>
</feature>
<dbReference type="PANTHER" id="PTHR35394">
    <property type="entry name" value="DUF3176 DOMAIN-CONTAINING PROTEIN"/>
    <property type="match status" value="1"/>
</dbReference>
<keyword evidence="2" id="KW-1133">Transmembrane helix</keyword>
<dbReference type="Proteomes" id="UP000244855">
    <property type="component" value="Unassembled WGS sequence"/>
</dbReference>
<evidence type="ECO:0000313" key="4">
    <source>
        <dbReference type="Proteomes" id="UP000244855"/>
    </source>
</evidence>
<organism evidence="3 4">
    <name type="scientific">Periconia macrospinosa</name>
    <dbReference type="NCBI Taxonomy" id="97972"/>
    <lineage>
        <taxon>Eukaryota</taxon>
        <taxon>Fungi</taxon>
        <taxon>Dikarya</taxon>
        <taxon>Ascomycota</taxon>
        <taxon>Pezizomycotina</taxon>
        <taxon>Dothideomycetes</taxon>
        <taxon>Pleosporomycetidae</taxon>
        <taxon>Pleosporales</taxon>
        <taxon>Massarineae</taxon>
        <taxon>Periconiaceae</taxon>
        <taxon>Periconia</taxon>
    </lineage>
</organism>
<reference evidence="3 4" key="1">
    <citation type="journal article" date="2018" name="Sci. Rep.">
        <title>Comparative genomics provides insights into the lifestyle and reveals functional heterogeneity of dark septate endophytic fungi.</title>
        <authorList>
            <person name="Knapp D.G."/>
            <person name="Nemeth J.B."/>
            <person name="Barry K."/>
            <person name="Hainaut M."/>
            <person name="Henrissat B."/>
            <person name="Johnson J."/>
            <person name="Kuo A."/>
            <person name="Lim J.H.P."/>
            <person name="Lipzen A."/>
            <person name="Nolan M."/>
            <person name="Ohm R.A."/>
            <person name="Tamas L."/>
            <person name="Grigoriev I.V."/>
            <person name="Spatafora J.W."/>
            <person name="Nagy L.G."/>
            <person name="Kovacs G.M."/>
        </authorList>
    </citation>
    <scope>NUCLEOTIDE SEQUENCE [LARGE SCALE GENOMIC DNA]</scope>
    <source>
        <strain evidence="3 4">DSE2036</strain>
    </source>
</reference>
<evidence type="ECO:0000256" key="2">
    <source>
        <dbReference type="SAM" id="Phobius"/>
    </source>
</evidence>
<dbReference type="OrthoDB" id="5376804at2759"/>
<gene>
    <name evidence="3" type="ORF">DM02DRAFT_700057</name>
</gene>
<feature type="region of interest" description="Disordered" evidence="1">
    <location>
        <begin position="1"/>
        <end position="22"/>
    </location>
</feature>
<feature type="transmembrane region" description="Helical" evidence="2">
    <location>
        <begin position="102"/>
        <end position="124"/>
    </location>
</feature>
<accession>A0A2V1D300</accession>
<protein>
    <submittedName>
        <fullName evidence="3">Uncharacterized protein</fullName>
    </submittedName>
</protein>
<dbReference type="Pfam" id="PF11374">
    <property type="entry name" value="DUF3176"/>
    <property type="match status" value="1"/>
</dbReference>
<dbReference type="PANTHER" id="PTHR35394:SF5">
    <property type="entry name" value="DUF3176 DOMAIN-CONTAINING PROTEIN"/>
    <property type="match status" value="1"/>
</dbReference>
<keyword evidence="4" id="KW-1185">Reference proteome</keyword>
<feature type="transmembrane region" description="Helical" evidence="2">
    <location>
        <begin position="62"/>
        <end position="81"/>
    </location>
</feature>
<evidence type="ECO:0000313" key="3">
    <source>
        <dbReference type="EMBL" id="PVH92375.1"/>
    </source>
</evidence>
<keyword evidence="2" id="KW-0472">Membrane</keyword>
<dbReference type="STRING" id="97972.A0A2V1D300"/>
<sequence>MAATTPSDYRHLPQQDQSLPLSSAPLYNNPPAYRTAENDPPGQSTWLPLRHVVVKFWNIESLASFFSLALFGAIAAILAVYDRRRYSVSSALNLDMEMKRAPIYPILAILSTVMRACMLLPVAACIDQLKWSWFQKPRELVGIESFDQASHSVTGSLILLCMVRLRHLVAVGAALIILALPVDAVIQSSLSVTGDFDFGSFQTLAINSHCVDRSGQLENHTEYLKLPDADLRFYDKGRHTDGYDYDQMLIAVQSYPNQHDDTLDERRVQSLITRTVVIVKPDDIFQNAWRDPIALECFLKWSIRTISGTFNQANGSSLVDSTLSEAQSYGEWNVDGHPANATLRYVLEPKNTTGCWVKGTEMKPDKPLYSEECLYRVTNPAHNSLQ</sequence>